<dbReference type="Pfam" id="PF08281">
    <property type="entry name" value="Sigma70_r4_2"/>
    <property type="match status" value="1"/>
</dbReference>
<dbReference type="Gene3D" id="1.10.10.10">
    <property type="entry name" value="Winged helix-like DNA-binding domain superfamily/Winged helix DNA-binding domain"/>
    <property type="match status" value="1"/>
</dbReference>
<sequence>MSPESDIAEIEEMIRKIGMGDRASFEAFYDRFSGLIYSTVLHVLNDPADAEDCAQEVFFMLWEKAPMYDPARGKPLTWAITMARNKAIDRLRSLQRRFRLHDEVQRETAPDDLLTQREPFEDLDTSEKGELIRNAVLKLNRDQREAIEMAYFGGLTQQEIATRLQEPVGTVKARIRRGMMRLRKMIGSTL</sequence>
<dbReference type="InterPro" id="IPR013249">
    <property type="entry name" value="RNA_pol_sigma70_r4_t2"/>
</dbReference>
<evidence type="ECO:0000256" key="1">
    <source>
        <dbReference type="ARBA" id="ARBA00010641"/>
    </source>
</evidence>
<dbReference type="InterPro" id="IPR007627">
    <property type="entry name" value="RNA_pol_sigma70_r2"/>
</dbReference>
<reference evidence="8" key="1">
    <citation type="journal article" date="2017" name="Genome Announc.">
        <title>Draft Genome Sequence of Terrimicrobium sacchariphilum NM-5T, a Facultative Anaerobic Soil Bacterium of the Class Spartobacteria.</title>
        <authorList>
            <person name="Qiu Y.L."/>
            <person name="Tourlousse D.M."/>
            <person name="Matsuura N."/>
            <person name="Ohashi A."/>
            <person name="Sekiguchi Y."/>
        </authorList>
    </citation>
    <scope>NUCLEOTIDE SEQUENCE [LARGE SCALE GENOMIC DNA]</scope>
    <source>
        <strain evidence="8">NM-5</strain>
    </source>
</reference>
<gene>
    <name evidence="7" type="ORF">TSACC_23199</name>
</gene>
<feature type="domain" description="RNA polymerase sigma-70 region 2" evidence="5">
    <location>
        <begin position="28"/>
        <end position="97"/>
    </location>
</feature>
<dbReference type="NCBIfam" id="TIGR02937">
    <property type="entry name" value="sigma70-ECF"/>
    <property type="match status" value="1"/>
</dbReference>
<keyword evidence="3" id="KW-0731">Sigma factor</keyword>
<accession>A0A146GAY0</accession>
<dbReference type="OrthoDB" id="9784272at2"/>
<dbReference type="GO" id="GO:0003677">
    <property type="term" value="F:DNA binding"/>
    <property type="evidence" value="ECO:0007669"/>
    <property type="project" value="InterPro"/>
</dbReference>
<dbReference type="EMBL" id="BDCO01000002">
    <property type="protein sequence ID" value="GAT34765.1"/>
    <property type="molecule type" value="Genomic_DNA"/>
</dbReference>
<dbReference type="CDD" id="cd06171">
    <property type="entry name" value="Sigma70_r4"/>
    <property type="match status" value="1"/>
</dbReference>
<dbReference type="InterPro" id="IPR014284">
    <property type="entry name" value="RNA_pol_sigma-70_dom"/>
</dbReference>
<evidence type="ECO:0000256" key="4">
    <source>
        <dbReference type="ARBA" id="ARBA00023163"/>
    </source>
</evidence>
<protein>
    <submittedName>
        <fullName evidence="7">RNA polymerase sigma-70 factor, ECF subfamily</fullName>
    </submittedName>
</protein>
<keyword evidence="8" id="KW-1185">Reference proteome</keyword>
<organism evidence="7 8">
    <name type="scientific">Terrimicrobium sacchariphilum</name>
    <dbReference type="NCBI Taxonomy" id="690879"/>
    <lineage>
        <taxon>Bacteria</taxon>
        <taxon>Pseudomonadati</taxon>
        <taxon>Verrucomicrobiota</taxon>
        <taxon>Terrimicrobiia</taxon>
        <taxon>Terrimicrobiales</taxon>
        <taxon>Terrimicrobiaceae</taxon>
        <taxon>Terrimicrobium</taxon>
    </lineage>
</organism>
<name>A0A146GAY0_TERSA</name>
<dbReference type="SUPFAM" id="SSF88946">
    <property type="entry name" value="Sigma2 domain of RNA polymerase sigma factors"/>
    <property type="match status" value="1"/>
</dbReference>
<dbReference type="SUPFAM" id="SSF88659">
    <property type="entry name" value="Sigma3 and sigma4 domains of RNA polymerase sigma factors"/>
    <property type="match status" value="1"/>
</dbReference>
<dbReference type="AlphaFoldDB" id="A0A146GAY0"/>
<evidence type="ECO:0000256" key="3">
    <source>
        <dbReference type="ARBA" id="ARBA00023082"/>
    </source>
</evidence>
<evidence type="ECO:0000313" key="7">
    <source>
        <dbReference type="EMBL" id="GAT34765.1"/>
    </source>
</evidence>
<keyword evidence="4" id="KW-0804">Transcription</keyword>
<keyword evidence="2" id="KW-0805">Transcription regulation</keyword>
<dbReference type="PANTHER" id="PTHR43133">
    <property type="entry name" value="RNA POLYMERASE ECF-TYPE SIGMA FACTO"/>
    <property type="match status" value="1"/>
</dbReference>
<comment type="caution">
    <text evidence="7">The sequence shown here is derived from an EMBL/GenBank/DDBJ whole genome shotgun (WGS) entry which is preliminary data.</text>
</comment>
<dbReference type="GO" id="GO:0016987">
    <property type="term" value="F:sigma factor activity"/>
    <property type="evidence" value="ECO:0007669"/>
    <property type="project" value="UniProtKB-KW"/>
</dbReference>
<evidence type="ECO:0000259" key="6">
    <source>
        <dbReference type="Pfam" id="PF08281"/>
    </source>
</evidence>
<dbReference type="Gene3D" id="1.10.1740.10">
    <property type="match status" value="1"/>
</dbReference>
<dbReference type="InParanoid" id="A0A146GAY0"/>
<dbReference type="InterPro" id="IPR036388">
    <property type="entry name" value="WH-like_DNA-bd_sf"/>
</dbReference>
<feature type="domain" description="RNA polymerase sigma factor 70 region 4 type 2" evidence="6">
    <location>
        <begin position="130"/>
        <end position="182"/>
    </location>
</feature>
<proteinExistence type="inferred from homology"/>
<dbReference type="GO" id="GO:0006352">
    <property type="term" value="P:DNA-templated transcription initiation"/>
    <property type="evidence" value="ECO:0007669"/>
    <property type="project" value="InterPro"/>
</dbReference>
<dbReference type="InterPro" id="IPR013324">
    <property type="entry name" value="RNA_pol_sigma_r3/r4-like"/>
</dbReference>
<evidence type="ECO:0000259" key="5">
    <source>
        <dbReference type="Pfam" id="PF04542"/>
    </source>
</evidence>
<dbReference type="Proteomes" id="UP000076023">
    <property type="component" value="Unassembled WGS sequence"/>
</dbReference>
<evidence type="ECO:0000256" key="2">
    <source>
        <dbReference type="ARBA" id="ARBA00023015"/>
    </source>
</evidence>
<dbReference type="RefSeq" id="WP_075080372.1">
    <property type="nucleotide sequence ID" value="NZ_BDCO01000002.1"/>
</dbReference>
<comment type="similarity">
    <text evidence="1">Belongs to the sigma-70 factor family. ECF subfamily.</text>
</comment>
<dbReference type="InterPro" id="IPR039425">
    <property type="entry name" value="RNA_pol_sigma-70-like"/>
</dbReference>
<dbReference type="Pfam" id="PF04542">
    <property type="entry name" value="Sigma70_r2"/>
    <property type="match status" value="1"/>
</dbReference>
<dbReference type="InterPro" id="IPR013325">
    <property type="entry name" value="RNA_pol_sigma_r2"/>
</dbReference>
<dbReference type="PANTHER" id="PTHR43133:SF62">
    <property type="entry name" value="RNA POLYMERASE SIGMA FACTOR SIGZ"/>
    <property type="match status" value="1"/>
</dbReference>
<dbReference type="STRING" id="690879.TSACC_23199"/>
<evidence type="ECO:0000313" key="8">
    <source>
        <dbReference type="Proteomes" id="UP000076023"/>
    </source>
</evidence>